<dbReference type="EMBL" id="CAUYUJ010016693">
    <property type="protein sequence ID" value="CAK0867912.1"/>
    <property type="molecule type" value="Genomic_DNA"/>
</dbReference>
<gene>
    <name evidence="2" type="ORF">PCOR1329_LOCUS54733</name>
</gene>
<sequence>MCFVVCTFRAPRRARPELGVLVLPHPFQGKGVPGVKVVHFAELEAERSALGGSCCTGGQQCGSLDGIGVAVPAEAMQSGGGHVGKAGSGPEVVCGTCDTQANVMLGAPDVWPSAAAAEAEFGGAEVLRGGGRGGTGPTPGTWHVASPFAEAKAFAAGFASGWSLAERDAAQAERVGAASQTVEESAMLVRPCGLPGGLSAVDSHVVAVDACSGAEGFVDGGVASDDEWLRCAGVEADTACSAVPQQLLGAAAASYLEAHPAAFLSRSKGLHEAGEVLQASGAVVLGEAGAALAAGSLLKRYQEEQQGMAIEMAIVGGLDVGAQLGGLANERRCEDSEAPVSQQEVEEASDDDGGKRVKQSAWWAARASIARNWLESVAEDRDGQDVSVLDNSVSGSELLDSELGGESGDYVGVLECGEEAPLEAVALLTVTPEPTVHVVLQGQRMNVPKPAADYLLELEHAARERRLSPLDVEEIVSFSLAGEAAIRDAIEAGGETDFFDEMGYEAEAGCCLTRWGSPAA</sequence>
<comment type="caution">
    <text evidence="2">The sequence shown here is derived from an EMBL/GenBank/DDBJ whole genome shotgun (WGS) entry which is preliminary data.</text>
</comment>
<proteinExistence type="predicted"/>
<evidence type="ECO:0000313" key="3">
    <source>
        <dbReference type="Proteomes" id="UP001189429"/>
    </source>
</evidence>
<keyword evidence="3" id="KW-1185">Reference proteome</keyword>
<protein>
    <submittedName>
        <fullName evidence="2">Uncharacterized protein</fullName>
    </submittedName>
</protein>
<dbReference type="Proteomes" id="UP001189429">
    <property type="component" value="Unassembled WGS sequence"/>
</dbReference>
<evidence type="ECO:0000256" key="1">
    <source>
        <dbReference type="SAM" id="MobiDB-lite"/>
    </source>
</evidence>
<evidence type="ECO:0000313" key="2">
    <source>
        <dbReference type="EMBL" id="CAK0867912.1"/>
    </source>
</evidence>
<organism evidence="2 3">
    <name type="scientific">Prorocentrum cordatum</name>
    <dbReference type="NCBI Taxonomy" id="2364126"/>
    <lineage>
        <taxon>Eukaryota</taxon>
        <taxon>Sar</taxon>
        <taxon>Alveolata</taxon>
        <taxon>Dinophyceae</taxon>
        <taxon>Prorocentrales</taxon>
        <taxon>Prorocentraceae</taxon>
        <taxon>Prorocentrum</taxon>
    </lineage>
</organism>
<reference evidence="2" key="1">
    <citation type="submission" date="2023-10" db="EMBL/GenBank/DDBJ databases">
        <authorList>
            <person name="Chen Y."/>
            <person name="Shah S."/>
            <person name="Dougan E. K."/>
            <person name="Thang M."/>
            <person name="Chan C."/>
        </authorList>
    </citation>
    <scope>NUCLEOTIDE SEQUENCE [LARGE SCALE GENOMIC DNA]</scope>
</reference>
<name>A0ABN9V4Z9_9DINO</name>
<accession>A0ABN9V4Z9</accession>
<feature type="region of interest" description="Disordered" evidence="1">
    <location>
        <begin position="331"/>
        <end position="356"/>
    </location>
</feature>